<dbReference type="Gene3D" id="2.60.40.10">
    <property type="entry name" value="Immunoglobulins"/>
    <property type="match status" value="12"/>
</dbReference>
<dbReference type="Pfam" id="PF17963">
    <property type="entry name" value="Big_9"/>
    <property type="match status" value="4"/>
</dbReference>
<dbReference type="SMART" id="SM00736">
    <property type="entry name" value="CADG"/>
    <property type="match status" value="3"/>
</dbReference>
<dbReference type="InterPro" id="IPR006644">
    <property type="entry name" value="Cadg"/>
</dbReference>
<sequence>MVAAFAPAAAQASTGCDAINSGVLNFNMTTSGTTITSSTAKGSAASYRANTARTSAQTGDGGLSPASWAPDSTTFYTFDVGDVIAMTANVTGFSGTGSLSARLFEGTGGSAFTQRAFEVFTGNGSNTTTLSFTASASTAAVQSRAIRSGTVDGTITLAVTCTPGTPPVPALNSFTASAVGYGSTGNSINAATGTSATNSPTGWLISKTSGGSFAATAQSANSSTTNVSINTSGVVTYAAPAGFRGSDTFYVRASNANGDSNVATVTVPVNNPTLSGTFSGSGTRGTALSGVAITPAGGTGPYTCGTTLASGALPAGTQLNSNCTITGTPTASGSFNFTANITDSSTPAFTQATSTLTLVIAAPTLSLSPAAGALPGATAGASYSQSFTASGGTPTYSYAVTAGTLPTGITLAGGTISGVPTAVGTFNFTITATDSSTVGSGGPYTVANAYSITVSPPVILLLPSTFPNGAIGTAYPQTATASGGNATYSYAVTSGSLPTGLSINGSTGAISGTPTAGGTFNFTLTATDSTTGPAAPYGGSQAYAITIGAPTITLSPASLTNATVGTAYSATITASGGTATYTYAVTAGALPAGLNLTAGGALLGTPTAGGSFNFTVTATDSSGGAGPYTGNRAYTLTVAAPTIAIAPASLPNATAGAAYSQAITTSGGTATYSYAVTAGALPAGLSLTGNTISGTPTAGGSFNFTITATDSSGGSGPYSASRSYTLTVAAAIVTLSPTSVPNGYAGTPYSQTLTASGGNGPYNFAVTAGALPPGLSLSASGVLSGTGTANDLYTFTITATDSSTGAGAPYSGSRSYTLLMNSPNFTLAAPTLSSSVGATYTGNFVAGGGTAPYTYSRFSGTIPPGLTLASNGTLSGTPTAAGSFNFAVVARDSTAGAGAPYGVASGYTFTVSAPSITLAPATLGNGAIGTPYSEALSASGGTAPYSYAVTAGAVPAGVSLNPTTGALTGTPTAGGTFNFTIAATDSSTGAGAPFSTNRAYAVTIAAPTVTIAPTTLPSGTPGVAYSQALTASGGTAPYSYAVASGALPGGLTLSPTGTLAGTPSSAGTFSFTVTATDSSTGSGPYAGTRGYTLTVGTPAIVVDTTSLPNATVAAAYSQTVTASGGTAPYSFAVTAGALPAGVNLSTGGTLSGTPSAGGTFNFTITATDSSGGTGPYSGSRALSLTVAAPTIALAPAALPNATVATAYSQAITASGGTAGYSYAVTAGALPAGLTLSPTGTLSGTATASGTFTFTVTATDSSTGTGAPYTGSRAYSLTVGAPTIALAPPTLTGGQMDVAYSQALSASGGTTPYSYAVTAGALPAGLTLSPAGTISGTSSVHGTFNVTITATDSSTGAGAPFTGSRAYSLVIAVPTAPSAGPVSETVPYNSGANPITLAISGGTATSVAVASPPAHGTASVSGLTITYTPATGYYGADSFTYTATNDGGTSAPALVSITVSTPAAPTAANVSNVAMPYNSGGTAIDLAPSIAGVHSSIAIGTAPAHGTTTIAGDVVTYTPAAGYYGADSFTYTATGPGGTSSPATVTLNVAVPAPPAAADLAGVAVPYGSSGTPIDLAPSITGVHSSIAIGTAPAHGTTTIAGDVVTYTPAAGYYGADSFTYTATGPGGTSNVATVTFNVALPPAPTAATVSNVAVPYNSTGTAIDLTSSVSGVYTSLAIGTAPAHGTATVAGNVVTYTPAAGYHGADSFTYTATGPGGTSSAATVSLAVDTPPPPAAQPGSSTVAGSTPVNPNSSVQINLSALVTGDYTSIEIETPPAHGTVTLQTTGSAGGGSGIGTLASLTVTATYTAAVGYVGSDSFTFAAVGPGGASSPAAVTISIVGAIPVALPKVATVGDGQTVSVDLTTGASNGPFTAANVVSVLPANAATTAIVASGSGATQGYRLDVTAINRFDGAITIQYTLSNAYGVSAPATVTVTVTARPDPTADPNVRAVSDAQAEAARRFARSQVSNFMRRTEQLHHGGGAGGARMGITLNSRDGRGPVQASPAFDASALAITERMRPSAADPEMGAYLNSQAGPSDRGVLLGALGSVNNTAAVSVPISNNGAARANAGAGEQAAAYGADEAEDDGTRRVGSVGLWSGGAIDIGTQDETTDRSKITATTSGLSGGIDIKVAEGAVIGIGGGYGNDVSHIGGGAARVRSQSSLVAAYASLMPFESVFVDGMIGRGDLSFATRRVVAAANATANGSRDGSFTVGALALGIDQASGSVRWSIYGRGEFMNADLGTYVESGTGRYDLRFDARDLKSLTGTLGARIEIDRRYGDTTITPRLRFEWNHEFDEADAQWLDYANIPGQSFYSLGTQGWMRDQFQMAVGSRFVFPPSWSIDFEGGARLGGNETAGIFRLIVSKRF</sequence>
<dbReference type="Pfam" id="PF05345">
    <property type="entry name" value="He_PIG"/>
    <property type="match status" value="12"/>
</dbReference>
<dbReference type="InterPro" id="IPR013783">
    <property type="entry name" value="Ig-like_fold"/>
</dbReference>
<keyword evidence="3" id="KW-1185">Reference proteome</keyword>
<organism evidence="2 3">
    <name type="scientific">Sphingomonas agrestis</name>
    <dbReference type="NCBI Taxonomy" id="3080540"/>
    <lineage>
        <taxon>Bacteria</taxon>
        <taxon>Pseudomonadati</taxon>
        <taxon>Pseudomonadota</taxon>
        <taxon>Alphaproteobacteria</taxon>
        <taxon>Sphingomonadales</taxon>
        <taxon>Sphingomonadaceae</taxon>
        <taxon>Sphingomonas</taxon>
    </lineage>
</organism>
<dbReference type="Proteomes" id="UP001273531">
    <property type="component" value="Unassembled WGS sequence"/>
</dbReference>
<accession>A0ABU3Y372</accession>
<proteinExistence type="predicted"/>
<name>A0ABU3Y372_9SPHN</name>
<evidence type="ECO:0000313" key="3">
    <source>
        <dbReference type="Proteomes" id="UP001273531"/>
    </source>
</evidence>
<dbReference type="SMART" id="SM00869">
    <property type="entry name" value="Autotransporter"/>
    <property type="match status" value="1"/>
</dbReference>
<reference evidence="2 3" key="1">
    <citation type="submission" date="2023-10" db="EMBL/GenBank/DDBJ databases">
        <title>Sphingomonas sp. HF-S4 16S ribosomal RNA gene Genome sequencing and assembly.</title>
        <authorList>
            <person name="Lee H."/>
        </authorList>
    </citation>
    <scope>NUCLEOTIDE SEQUENCE [LARGE SCALE GENOMIC DNA]</scope>
    <source>
        <strain evidence="2 3">HF-S4</strain>
    </source>
</reference>
<dbReference type="InterPro" id="IPR036709">
    <property type="entry name" value="Autotransporte_beta_dom_sf"/>
</dbReference>
<dbReference type="Gene3D" id="2.60.40.3440">
    <property type="match status" value="4"/>
</dbReference>
<evidence type="ECO:0000313" key="2">
    <source>
        <dbReference type="EMBL" id="MDV3455838.1"/>
    </source>
</evidence>
<evidence type="ECO:0000259" key="1">
    <source>
        <dbReference type="PROSITE" id="PS51208"/>
    </source>
</evidence>
<dbReference type="PROSITE" id="PS51208">
    <property type="entry name" value="AUTOTRANSPORTER"/>
    <property type="match status" value="1"/>
</dbReference>
<comment type="caution">
    <text evidence="2">The sequence shown here is derived from an EMBL/GenBank/DDBJ whole genome shotgun (WGS) entry which is preliminary data.</text>
</comment>
<dbReference type="PANTHER" id="PTHR37494">
    <property type="entry name" value="HEMAGGLUTININ"/>
    <property type="match status" value="1"/>
</dbReference>
<dbReference type="InterPro" id="IPR015919">
    <property type="entry name" value="Cadherin-like_sf"/>
</dbReference>
<gene>
    <name evidence="2" type="ORF">RZN05_02490</name>
</gene>
<dbReference type="Gene3D" id="2.40.128.130">
    <property type="entry name" value="Autotransporter beta-domain"/>
    <property type="match status" value="1"/>
</dbReference>
<dbReference type="SUPFAM" id="SSF49313">
    <property type="entry name" value="Cadherin-like"/>
    <property type="match status" value="11"/>
</dbReference>
<dbReference type="EMBL" id="JAWJEJ010000001">
    <property type="protein sequence ID" value="MDV3455838.1"/>
    <property type="molecule type" value="Genomic_DNA"/>
</dbReference>
<dbReference type="PANTHER" id="PTHR37494:SF1">
    <property type="entry name" value="STAPHYLOCOCCUS AUREUS SURFACE PROTEIN A"/>
    <property type="match status" value="1"/>
</dbReference>
<dbReference type="RefSeq" id="WP_317225043.1">
    <property type="nucleotide sequence ID" value="NZ_JAWJEJ010000001.1"/>
</dbReference>
<protein>
    <submittedName>
        <fullName evidence="2">Ig domain-containing protein</fullName>
    </submittedName>
</protein>
<dbReference type="SUPFAM" id="SSF103515">
    <property type="entry name" value="Autotransporter"/>
    <property type="match status" value="1"/>
</dbReference>
<feature type="domain" description="Autotransporter" evidence="1">
    <location>
        <begin position="2091"/>
        <end position="2369"/>
    </location>
</feature>
<dbReference type="InterPro" id="IPR005546">
    <property type="entry name" value="Autotransporte_beta"/>
</dbReference>